<dbReference type="EMBL" id="JAUEPT010000183">
    <property type="protein sequence ID" value="KAK0429959.1"/>
    <property type="molecule type" value="Genomic_DNA"/>
</dbReference>
<organism evidence="1 2">
    <name type="scientific">Armillaria borealis</name>
    <dbReference type="NCBI Taxonomy" id="47425"/>
    <lineage>
        <taxon>Eukaryota</taxon>
        <taxon>Fungi</taxon>
        <taxon>Dikarya</taxon>
        <taxon>Basidiomycota</taxon>
        <taxon>Agaricomycotina</taxon>
        <taxon>Agaricomycetes</taxon>
        <taxon>Agaricomycetidae</taxon>
        <taxon>Agaricales</taxon>
        <taxon>Marasmiineae</taxon>
        <taxon>Physalacriaceae</taxon>
        <taxon>Armillaria</taxon>
    </lineage>
</organism>
<dbReference type="SUPFAM" id="SSF52047">
    <property type="entry name" value="RNI-like"/>
    <property type="match status" value="1"/>
</dbReference>
<sequence length="293" mass="33349">MEFYDSRGTTYDQNTLDVFSIVPKMTLFDIHDIPVTQLTLAPAGNTSIQRLGLSLAGQGLAVMNTLQSMTWLSSLDLTCNGTVPSMPHAIDLVSLRHLLLRDPLSTNIIPHVWRQIHVPALTCLALCYEGEDTDQPIYPSLLTPHTSITDFRVYLEYDVDKAELYESALVAILYNLPNITIFKLESRDPWPIVMEELYNNVECLPHLNQLHYLVNTALRNGAADVFVRMLQRRKDSPGCAIISHLFILTYPIMNQITQHLWDSIMNDKIQLMEVLQVHDERLYTSHAFLAEVD</sequence>
<proteinExistence type="predicted"/>
<evidence type="ECO:0000313" key="1">
    <source>
        <dbReference type="EMBL" id="KAK0429959.1"/>
    </source>
</evidence>
<gene>
    <name evidence="1" type="ORF">EV421DRAFT_1913627</name>
</gene>
<evidence type="ECO:0000313" key="2">
    <source>
        <dbReference type="Proteomes" id="UP001175226"/>
    </source>
</evidence>
<evidence type="ECO:0008006" key="3">
    <source>
        <dbReference type="Google" id="ProtNLM"/>
    </source>
</evidence>
<dbReference type="Proteomes" id="UP001175226">
    <property type="component" value="Unassembled WGS sequence"/>
</dbReference>
<accession>A0AA39IUH5</accession>
<comment type="caution">
    <text evidence="1">The sequence shown here is derived from an EMBL/GenBank/DDBJ whole genome shotgun (WGS) entry which is preliminary data.</text>
</comment>
<keyword evidence="2" id="KW-1185">Reference proteome</keyword>
<protein>
    <recommendedName>
        <fullName evidence="3">RNI-like protein</fullName>
    </recommendedName>
</protein>
<reference evidence="1" key="1">
    <citation type="submission" date="2023-06" db="EMBL/GenBank/DDBJ databases">
        <authorList>
            <consortium name="Lawrence Berkeley National Laboratory"/>
            <person name="Ahrendt S."/>
            <person name="Sahu N."/>
            <person name="Indic B."/>
            <person name="Wong-Bajracharya J."/>
            <person name="Merenyi Z."/>
            <person name="Ke H.-M."/>
            <person name="Monk M."/>
            <person name="Kocsube S."/>
            <person name="Drula E."/>
            <person name="Lipzen A."/>
            <person name="Balint B."/>
            <person name="Henrissat B."/>
            <person name="Andreopoulos B."/>
            <person name="Martin F.M."/>
            <person name="Harder C.B."/>
            <person name="Rigling D."/>
            <person name="Ford K.L."/>
            <person name="Foster G.D."/>
            <person name="Pangilinan J."/>
            <person name="Papanicolaou A."/>
            <person name="Barry K."/>
            <person name="LaButti K."/>
            <person name="Viragh M."/>
            <person name="Koriabine M."/>
            <person name="Yan M."/>
            <person name="Riley R."/>
            <person name="Champramary S."/>
            <person name="Plett K.L."/>
            <person name="Tsai I.J."/>
            <person name="Slot J."/>
            <person name="Sipos G."/>
            <person name="Plett J."/>
            <person name="Nagy L.G."/>
            <person name="Grigoriev I.V."/>
        </authorList>
    </citation>
    <scope>NUCLEOTIDE SEQUENCE</scope>
    <source>
        <strain evidence="1">FPL87.14</strain>
    </source>
</reference>
<name>A0AA39IUH5_9AGAR</name>
<dbReference type="AlphaFoldDB" id="A0AA39IUH5"/>